<feature type="region of interest" description="Disordered" evidence="1">
    <location>
        <begin position="1407"/>
        <end position="1451"/>
    </location>
</feature>
<organism evidence="2 3">
    <name type="scientific">Pundamilia nyererei</name>
    <dbReference type="NCBI Taxonomy" id="303518"/>
    <lineage>
        <taxon>Eukaryota</taxon>
        <taxon>Metazoa</taxon>
        <taxon>Chordata</taxon>
        <taxon>Craniata</taxon>
        <taxon>Vertebrata</taxon>
        <taxon>Euteleostomi</taxon>
        <taxon>Actinopterygii</taxon>
        <taxon>Neopterygii</taxon>
        <taxon>Teleostei</taxon>
        <taxon>Neoteleostei</taxon>
        <taxon>Acanthomorphata</taxon>
        <taxon>Ovalentaria</taxon>
        <taxon>Cichlomorphae</taxon>
        <taxon>Cichliformes</taxon>
        <taxon>Cichlidae</taxon>
        <taxon>African cichlids</taxon>
        <taxon>Pseudocrenilabrinae</taxon>
        <taxon>Haplochromini</taxon>
        <taxon>Pundamilia</taxon>
    </lineage>
</organism>
<name>A0A9Y3W0K6_9CICH</name>
<feature type="region of interest" description="Disordered" evidence="1">
    <location>
        <begin position="236"/>
        <end position="271"/>
    </location>
</feature>
<feature type="compositionally biased region" description="Low complexity" evidence="1">
    <location>
        <begin position="1253"/>
        <end position="1264"/>
    </location>
</feature>
<evidence type="ECO:0000256" key="1">
    <source>
        <dbReference type="SAM" id="MobiDB-lite"/>
    </source>
</evidence>
<dbReference type="Proteomes" id="UP000695023">
    <property type="component" value="Unplaced"/>
</dbReference>
<feature type="region of interest" description="Disordered" evidence="1">
    <location>
        <begin position="1579"/>
        <end position="1598"/>
    </location>
</feature>
<gene>
    <name evidence="3" type="primary">LOC102197563</name>
</gene>
<feature type="compositionally biased region" description="Basic and acidic residues" evidence="1">
    <location>
        <begin position="1439"/>
        <end position="1448"/>
    </location>
</feature>
<sequence length="1746" mass="193026">MSAADETFRAHQMICQLYDPHYVGESFVNRAEIVDDTGTNVECIQLDSDVEEKEFSALFFEPSVSSEFSPAESCILGSPGSFNSETELRPLSPESVMEYRPMSPEDLVTEIRRWSPDSRASINEFRPLSPDSPLPPPFNPDIEEGVLVFGSRSSSPTFFMLDNDLEVLDMQFFEVKGGSLTPDSENEFRTLSPDSPILEFKHFIFHPPSVSNAECRSSSTESVCFSDLEFEEGRFVSMADEHRLPSPDSGVSRDESQTQSPDSSEPQVMSGVAERYPSFVEFRSTVMSDVKYSSLANRLLDTEDRPVVVESLESETEEKPLTFDSISEYRISSPVSLMANVTSSSPESSGSLNKSGHLPNSTLSCVDASGHRLSSPESVTSEIEYAPLISQMFDVKDRPDSCQSDVSDLRCLSPDSPLPQYTTMLEVKYWPLSPISVYSDEDSERDLCATGLFKDRAESSESAASEFKLLLDSPIPEFGPDLGSSISYTDFRSCSPQSVLSDFETELYSLMVPEGQHSSPESLPSVSKYTSLSPDSPVPDFRRGLPETNVEFKAHGSLSLESVASETEYAPLILQMFEDRAESPDSTQSEDHCKPLSPALPIQLPRESHSALRSMSPESVLSDLKIDLPTLGKPLSPESLSSDKLSPDSPVPDFVKTLFRVPKNVFVQRSASHESTCSDDEYIFISLSSLVHDMRCSSPGSVASGDEYQVQSPDSPIPDYTPGMPEHVIVNVGYRSSSPESIESDVEYAVRDFLMSTIFCVENRPDSPESVESETEERPLSVESIPEYRPMSPGTLVLLGNIRSASPESTQSFDEHKKLSPDSPLPWFAQNVFEAPAAGTLYGSSSSESLSSLFSDLDCDLTYSPFNARVTTKRALSAQSERSYDELLGSESPVPDFTKSFVETFMCVRNMSPLDFSDSDSLSQASAPFCTGERTTSPESLVLDMEEILASRSSLNESKDPPDPKESLIMVTEYNLADDAERWSPSSQASHLQCARETLHSKKRFTQFVDSTMDYERSETDDENRTEKDKNSEEAESLPPMTEHIFSSRALPYRQRKSIFELPEAETQDEGSPESSMSPNAVMVLDARAPSPGPVTSVSQFRPLSPDSPVPEFTVALSECVMFPRSSSSPLALGSDHMPLNLDFDFVECRPSSVEVPLFDDQNETDRPLSSESSEYIPVSFESAVHMADKRASSPESMPEFNENRPLSPDSPIPQFTESLEAYSTICESSSTESQGSDSEYELIVKSSKVAGSDRPSSPESVSSLGEFEQLLPDSPVPEFMRILSSYFMNATPVDRSSSPVSFASDSEFVALPVDCWINDISRPLSPETAESEEELDSGPSSSLLIKSPIAMSPLVIQIGDKSGEEHPKWQEMKELQPEFQSYKEWMEPGSQVGSFSTLQTTVCEEDSHVNDGEGKQKKTQPVSVDDLKTKLASQRAPETPKETRFQTDDDTQLQSATTITQQSSNIGVLFGEDKLMASVPLQLPEHSTYTTHRAVTPILPSREKASFASHRCSEWELSLKEAQSSEHFSPSPTPDRDYQAMLPEHLRAPDCSQVSLNDRSLLLSVFSDSMSAKLESQALTKKESETLGDTEDFSPDFKKVLTGTREKQASESELGKPNVPVKQHFKGSESPQHSDSDMEFFDCRQAFSDFSEPEDVITYHISEPPSPVPGSSLDTGLQRATQANQLFLRAEDRNLFSTSSESLPEFAYDVEAYQTDSGLPVLEELPSRDQAEYYDDDDFLGRVRG</sequence>
<keyword evidence="2" id="KW-1185">Reference proteome</keyword>
<dbReference type="GeneID" id="102197563"/>
<feature type="compositionally biased region" description="Basic and acidic residues" evidence="1">
    <location>
        <begin position="1407"/>
        <end position="1417"/>
    </location>
</feature>
<feature type="region of interest" description="Disordered" evidence="1">
    <location>
        <begin position="581"/>
        <end position="600"/>
    </location>
</feature>
<feature type="region of interest" description="Disordered" evidence="1">
    <location>
        <begin position="1187"/>
        <end position="1215"/>
    </location>
</feature>
<feature type="region of interest" description="Disordered" evidence="1">
    <location>
        <begin position="1248"/>
        <end position="1267"/>
    </location>
</feature>
<evidence type="ECO:0000313" key="3">
    <source>
        <dbReference type="RefSeq" id="XP_005753549.1"/>
    </source>
</evidence>
<feature type="region of interest" description="Disordered" evidence="1">
    <location>
        <begin position="1326"/>
        <end position="1345"/>
    </location>
</feature>
<feature type="region of interest" description="Disordered" evidence="1">
    <location>
        <begin position="1604"/>
        <end position="1637"/>
    </location>
</feature>
<feature type="compositionally biased region" description="Basic and acidic residues" evidence="1">
    <location>
        <begin position="236"/>
        <end position="256"/>
    </location>
</feature>
<feature type="compositionally biased region" description="Polar residues" evidence="1">
    <location>
        <begin position="516"/>
        <end position="534"/>
    </location>
</feature>
<dbReference type="RefSeq" id="XP_005753549.1">
    <property type="nucleotide sequence ID" value="XM_005753492.1"/>
</dbReference>
<feature type="compositionally biased region" description="Basic and acidic residues" evidence="1">
    <location>
        <begin position="1604"/>
        <end position="1615"/>
    </location>
</feature>
<feature type="region of interest" description="Disordered" evidence="1">
    <location>
        <begin position="514"/>
        <end position="544"/>
    </location>
</feature>
<reference evidence="3" key="1">
    <citation type="submission" date="2025-08" db="UniProtKB">
        <authorList>
            <consortium name="RefSeq"/>
        </authorList>
    </citation>
    <scope>IDENTIFICATION</scope>
</reference>
<evidence type="ECO:0000313" key="2">
    <source>
        <dbReference type="Proteomes" id="UP000695023"/>
    </source>
</evidence>
<feature type="region of interest" description="Disordered" evidence="1">
    <location>
        <begin position="1010"/>
        <end position="1047"/>
    </location>
</feature>
<proteinExistence type="predicted"/>
<feature type="compositionally biased region" description="Basic and acidic residues" evidence="1">
    <location>
        <begin position="1014"/>
        <end position="1033"/>
    </location>
</feature>
<feature type="compositionally biased region" description="Basic and acidic residues" evidence="1">
    <location>
        <begin position="581"/>
        <end position="594"/>
    </location>
</feature>
<feature type="compositionally biased region" description="Polar residues" evidence="1">
    <location>
        <begin position="257"/>
        <end position="267"/>
    </location>
</feature>
<accession>A0A9Y3W0K6</accession>
<protein>
    <submittedName>
        <fullName evidence="3">Uncharacterized protein LOC102197563</fullName>
    </submittedName>
</protein>